<reference evidence="1" key="1">
    <citation type="submission" date="2021-06" db="EMBL/GenBank/DDBJ databases">
        <authorList>
            <person name="Kallberg Y."/>
            <person name="Tangrot J."/>
            <person name="Rosling A."/>
        </authorList>
    </citation>
    <scope>NUCLEOTIDE SEQUENCE</scope>
    <source>
        <strain evidence="1">UK204</strain>
    </source>
</reference>
<dbReference type="EMBL" id="CAJVPQ010000005">
    <property type="protein sequence ID" value="CAG8436122.1"/>
    <property type="molecule type" value="Genomic_DNA"/>
</dbReference>
<accession>A0A9N8V1A8</accession>
<proteinExistence type="predicted"/>
<evidence type="ECO:0000313" key="2">
    <source>
        <dbReference type="Proteomes" id="UP000789570"/>
    </source>
</evidence>
<organism evidence="1 2">
    <name type="scientific">Funneliformis caledonium</name>
    <dbReference type="NCBI Taxonomy" id="1117310"/>
    <lineage>
        <taxon>Eukaryota</taxon>
        <taxon>Fungi</taxon>
        <taxon>Fungi incertae sedis</taxon>
        <taxon>Mucoromycota</taxon>
        <taxon>Glomeromycotina</taxon>
        <taxon>Glomeromycetes</taxon>
        <taxon>Glomerales</taxon>
        <taxon>Glomeraceae</taxon>
        <taxon>Funneliformis</taxon>
    </lineage>
</organism>
<dbReference type="Proteomes" id="UP000789570">
    <property type="component" value="Unassembled WGS sequence"/>
</dbReference>
<comment type="caution">
    <text evidence="1">The sequence shown here is derived from an EMBL/GenBank/DDBJ whole genome shotgun (WGS) entry which is preliminary data.</text>
</comment>
<gene>
    <name evidence="1" type="ORF">FCALED_LOCUS74</name>
</gene>
<protein>
    <submittedName>
        <fullName evidence="1">10654_t:CDS:1</fullName>
    </submittedName>
</protein>
<dbReference type="AlphaFoldDB" id="A0A9N8V1A8"/>
<dbReference type="OrthoDB" id="2345545at2759"/>
<name>A0A9N8V1A8_9GLOM</name>
<sequence>MFDYKIAKIATEKQRFDFLDILDQILEELYNTNENTNKLSYSRIINPHLVRSKRKSYNKRFKSSVEMYKDSNKNGSSIQNNNE</sequence>
<keyword evidence="2" id="KW-1185">Reference proteome</keyword>
<evidence type="ECO:0000313" key="1">
    <source>
        <dbReference type="EMBL" id="CAG8436122.1"/>
    </source>
</evidence>